<name>A0A644ZNK7_9ZZZZ</name>
<dbReference type="AlphaFoldDB" id="A0A644ZNK7"/>
<comment type="caution">
    <text evidence="1">The sequence shown here is derived from an EMBL/GenBank/DDBJ whole genome shotgun (WGS) entry which is preliminary data.</text>
</comment>
<accession>A0A644ZNK7</accession>
<organism evidence="1">
    <name type="scientific">bioreactor metagenome</name>
    <dbReference type="NCBI Taxonomy" id="1076179"/>
    <lineage>
        <taxon>unclassified sequences</taxon>
        <taxon>metagenomes</taxon>
        <taxon>ecological metagenomes</taxon>
    </lineage>
</organism>
<protein>
    <submittedName>
        <fullName evidence="1">Uncharacterized protein</fullName>
    </submittedName>
</protein>
<sequence length="219" mass="24986">MNALEHARNTANNGRMRFAHGIGNCCNIINVINRVSVILIHVIDNTFKHVTEREKAYGDQFRILLRDCINGFHIAEQVSVRQHYSFGNTCCTACVNNRCHIVFGNAFFDCIQLFRIRILASECIELIQMFDSVQVTESVKPFDVFALRKNVFDAQIHFFACNKNHPCFGMIENMFVFVGTDIRIYGHMNSSGHHDCHVEKIPFRPVGGDGNNLVAWFNA</sequence>
<gene>
    <name evidence="1" type="ORF">SDC9_89150</name>
</gene>
<proteinExistence type="predicted"/>
<dbReference type="EMBL" id="VSSQ01009749">
    <property type="protein sequence ID" value="MPM42485.1"/>
    <property type="molecule type" value="Genomic_DNA"/>
</dbReference>
<evidence type="ECO:0000313" key="1">
    <source>
        <dbReference type="EMBL" id="MPM42485.1"/>
    </source>
</evidence>
<reference evidence="1" key="1">
    <citation type="submission" date="2019-08" db="EMBL/GenBank/DDBJ databases">
        <authorList>
            <person name="Kucharzyk K."/>
            <person name="Murdoch R.W."/>
            <person name="Higgins S."/>
            <person name="Loffler F."/>
        </authorList>
    </citation>
    <scope>NUCLEOTIDE SEQUENCE</scope>
</reference>